<comment type="cofactor">
    <cofactor evidence="1">
        <name>Mg(2+)</name>
        <dbReference type="ChEBI" id="CHEBI:18420"/>
    </cofactor>
</comment>
<dbReference type="InterPro" id="IPR005000">
    <property type="entry name" value="Aldolase/citrate-lyase_domain"/>
</dbReference>
<dbReference type="InterPro" id="IPR040442">
    <property type="entry name" value="Pyrv_kinase-like_dom_sf"/>
</dbReference>
<dbReference type="InterPro" id="IPR040186">
    <property type="entry name" value="Citramalyl-CoA_lyase"/>
</dbReference>
<organism evidence="5 6">
    <name type="scientific">Roseateles aquae</name>
    <dbReference type="NCBI Taxonomy" id="3077235"/>
    <lineage>
        <taxon>Bacteria</taxon>
        <taxon>Pseudomonadati</taxon>
        <taxon>Pseudomonadota</taxon>
        <taxon>Betaproteobacteria</taxon>
        <taxon>Burkholderiales</taxon>
        <taxon>Sphaerotilaceae</taxon>
        <taxon>Roseateles</taxon>
    </lineage>
</organism>
<dbReference type="SUPFAM" id="SSF51621">
    <property type="entry name" value="Phosphoenolpyruvate/pyruvate domain"/>
    <property type="match status" value="1"/>
</dbReference>
<dbReference type="InterPro" id="IPR015813">
    <property type="entry name" value="Pyrv/PenolPyrv_kinase-like_dom"/>
</dbReference>
<dbReference type="Gene3D" id="3.20.20.60">
    <property type="entry name" value="Phosphoenolpyruvate-binding domains"/>
    <property type="match status" value="1"/>
</dbReference>
<protein>
    <submittedName>
        <fullName evidence="5">Aldolase/citrate lyase family protein</fullName>
    </submittedName>
</protein>
<dbReference type="PIRSF" id="PIRSF015582">
    <property type="entry name" value="Cit_lyase_B"/>
    <property type="match status" value="1"/>
</dbReference>
<gene>
    <name evidence="5" type="ORF">RQP53_06245</name>
</gene>
<evidence type="ECO:0000259" key="4">
    <source>
        <dbReference type="Pfam" id="PF03328"/>
    </source>
</evidence>
<sequence length="333" mass="36448">MSTALHPKLALFEEGDAATLLPVVDHYCGVEARMLKSLELQGELGPVFDITLDCEDGAPIGGEAEHMQLVLSLLNDPQLNRHGRVGVRVHPFDHPAFEADVDALIQSGGERLAYLMLPKPRQLADVQAGCAFIDAALQRHGTAKPLPIHTLIETHGALQDVRAIAAHPRIESLSFGLMDFVSAHRGAIPRSAMTLEGQFSHPLVVRAKLEIAAAAHAHGKTPSHCVVTEFKSVSSIEAAASRAAREFGYTRMWSIHPSQIQPIIEAFAPSVAEIDEAIAIVQAAQAAQWAPIQYRDTLHDRASYRYFWQVLERAHRTGQTLPKEVCRAYFDAC</sequence>
<dbReference type="GO" id="GO:0016829">
    <property type="term" value="F:lyase activity"/>
    <property type="evidence" value="ECO:0007669"/>
    <property type="project" value="UniProtKB-KW"/>
</dbReference>
<proteinExistence type="predicted"/>
<keyword evidence="2" id="KW-0479">Metal-binding</keyword>
<dbReference type="RefSeq" id="WP_315649365.1">
    <property type="nucleotide sequence ID" value="NZ_JAVXZY010000002.1"/>
</dbReference>
<dbReference type="Proteomes" id="UP001246372">
    <property type="component" value="Unassembled WGS sequence"/>
</dbReference>
<dbReference type="PANTHER" id="PTHR11105">
    <property type="entry name" value="CITRATE LYASE SUBUNIT BETA-RELATED"/>
    <property type="match status" value="1"/>
</dbReference>
<keyword evidence="6" id="KW-1185">Reference proteome</keyword>
<evidence type="ECO:0000313" key="5">
    <source>
        <dbReference type="EMBL" id="MDT8998864.1"/>
    </source>
</evidence>
<dbReference type="InterPro" id="IPR011206">
    <property type="entry name" value="Citrate_lyase_beta/mcl1/mcl2"/>
</dbReference>
<accession>A0ABU3P8J0</accession>
<dbReference type="Gene3D" id="6.10.140.960">
    <property type="match status" value="1"/>
</dbReference>
<dbReference type="PANTHER" id="PTHR11105:SF0">
    <property type="entry name" value="CITRAMALYL-COA LYASE, MITOCHONDRIAL"/>
    <property type="match status" value="1"/>
</dbReference>
<keyword evidence="5" id="KW-0456">Lyase</keyword>
<evidence type="ECO:0000256" key="1">
    <source>
        <dbReference type="ARBA" id="ARBA00001946"/>
    </source>
</evidence>
<comment type="caution">
    <text evidence="5">The sequence shown here is derived from an EMBL/GenBank/DDBJ whole genome shotgun (WGS) entry which is preliminary data.</text>
</comment>
<feature type="domain" description="HpcH/HpaI aldolase/citrate lyase" evidence="4">
    <location>
        <begin position="51"/>
        <end position="257"/>
    </location>
</feature>
<dbReference type="EMBL" id="JAVXZY010000002">
    <property type="protein sequence ID" value="MDT8998864.1"/>
    <property type="molecule type" value="Genomic_DNA"/>
</dbReference>
<dbReference type="Pfam" id="PF03328">
    <property type="entry name" value="HpcH_HpaI"/>
    <property type="match status" value="1"/>
</dbReference>
<reference evidence="5" key="1">
    <citation type="submission" date="2023-09" db="EMBL/GenBank/DDBJ databases">
        <title>Paucibacter sp. APW11 Genome sequencing and assembly.</title>
        <authorList>
            <person name="Kim I."/>
        </authorList>
    </citation>
    <scope>NUCLEOTIDE SEQUENCE</scope>
    <source>
        <strain evidence="5">APW11</strain>
    </source>
</reference>
<evidence type="ECO:0000313" key="6">
    <source>
        <dbReference type="Proteomes" id="UP001246372"/>
    </source>
</evidence>
<evidence type="ECO:0000256" key="2">
    <source>
        <dbReference type="ARBA" id="ARBA00022723"/>
    </source>
</evidence>
<name>A0ABU3P8J0_9BURK</name>
<evidence type="ECO:0000256" key="3">
    <source>
        <dbReference type="ARBA" id="ARBA00022842"/>
    </source>
</evidence>
<keyword evidence="3" id="KW-0460">Magnesium</keyword>